<dbReference type="InterPro" id="IPR010502">
    <property type="entry name" value="Carb-bd_dom_fam9"/>
</dbReference>
<comment type="caution">
    <text evidence="2">The sequence shown here is derived from an EMBL/GenBank/DDBJ whole genome shotgun (WGS) entry which is preliminary data.</text>
</comment>
<feature type="domain" description="Carbohydrate-binding" evidence="1">
    <location>
        <begin position="25"/>
        <end position="169"/>
    </location>
</feature>
<dbReference type="AlphaFoldDB" id="X0Y4V5"/>
<dbReference type="GO" id="GO:0030246">
    <property type="term" value="F:carbohydrate binding"/>
    <property type="evidence" value="ECO:0007669"/>
    <property type="project" value="InterPro"/>
</dbReference>
<feature type="non-terminal residue" evidence="2">
    <location>
        <position position="232"/>
    </location>
</feature>
<dbReference type="EMBL" id="BARS01052018">
    <property type="protein sequence ID" value="GAG50805.1"/>
    <property type="molecule type" value="Genomic_DNA"/>
</dbReference>
<organism evidence="2">
    <name type="scientific">marine sediment metagenome</name>
    <dbReference type="NCBI Taxonomy" id="412755"/>
    <lineage>
        <taxon>unclassified sequences</taxon>
        <taxon>metagenomes</taxon>
        <taxon>ecological metagenomes</taxon>
    </lineage>
</organism>
<evidence type="ECO:0000259" key="1">
    <source>
        <dbReference type="Pfam" id="PF06452"/>
    </source>
</evidence>
<dbReference type="GO" id="GO:0016052">
    <property type="term" value="P:carbohydrate catabolic process"/>
    <property type="evidence" value="ECO:0007669"/>
    <property type="project" value="InterPro"/>
</dbReference>
<evidence type="ECO:0000313" key="2">
    <source>
        <dbReference type="EMBL" id="GAG50805.1"/>
    </source>
</evidence>
<sequence>MVGAGEPVPPRKHARAAHLAGKLKLDGKLDEAAWRAAPAHTGFEMPLGLANRQPIPDEAQTSFRVLYDDDAIVFGVLCREPKMGDLVVHAARKHDAAMWSDDDVELFLDPVGDRTEYYQLTVNSEGTQVDLYYIEGGNTQKSGWSSEWRAAAHRGGDFWSVEIAIPFAVFHNRPARGWAENWVFSISRTRKPGPAYYSQFSPAAGYHDVANFGTLGPIRIDRSRYNLYAESP</sequence>
<dbReference type="Pfam" id="PF06452">
    <property type="entry name" value="CBM9_1"/>
    <property type="match status" value="1"/>
</dbReference>
<gene>
    <name evidence="2" type="ORF">S01H1_77412</name>
</gene>
<reference evidence="2" key="1">
    <citation type="journal article" date="2014" name="Front. Microbiol.">
        <title>High frequency of phylogenetically diverse reductive dehalogenase-homologous genes in deep subseafloor sedimentary metagenomes.</title>
        <authorList>
            <person name="Kawai M."/>
            <person name="Futagami T."/>
            <person name="Toyoda A."/>
            <person name="Takaki Y."/>
            <person name="Nishi S."/>
            <person name="Hori S."/>
            <person name="Arai W."/>
            <person name="Tsubouchi T."/>
            <person name="Morono Y."/>
            <person name="Uchiyama I."/>
            <person name="Ito T."/>
            <person name="Fujiyama A."/>
            <person name="Inagaki F."/>
            <person name="Takami H."/>
        </authorList>
    </citation>
    <scope>NUCLEOTIDE SEQUENCE</scope>
    <source>
        <strain evidence="2">Expedition CK06-06</strain>
    </source>
</reference>
<proteinExistence type="predicted"/>
<dbReference type="SUPFAM" id="SSF49344">
    <property type="entry name" value="CBD9-like"/>
    <property type="match status" value="1"/>
</dbReference>
<dbReference type="Gene3D" id="2.60.40.1190">
    <property type="match status" value="1"/>
</dbReference>
<accession>X0Y4V5</accession>
<name>X0Y4V5_9ZZZZ</name>
<dbReference type="GO" id="GO:0004553">
    <property type="term" value="F:hydrolase activity, hydrolyzing O-glycosyl compounds"/>
    <property type="evidence" value="ECO:0007669"/>
    <property type="project" value="InterPro"/>
</dbReference>
<protein>
    <recommendedName>
        <fullName evidence="1">Carbohydrate-binding domain-containing protein</fullName>
    </recommendedName>
</protein>